<comment type="caution">
    <text evidence="1">The sequence shown here is derived from an EMBL/GenBank/DDBJ whole genome shotgun (WGS) entry which is preliminary data.</text>
</comment>
<accession>A0A0F9PD39</accession>
<evidence type="ECO:0000313" key="1">
    <source>
        <dbReference type="EMBL" id="KKM98920.1"/>
    </source>
</evidence>
<dbReference type="Pfam" id="PF23802">
    <property type="entry name" value="DUF7178"/>
    <property type="match status" value="1"/>
</dbReference>
<reference evidence="1" key="1">
    <citation type="journal article" date="2015" name="Nature">
        <title>Complex archaea that bridge the gap between prokaryotes and eukaryotes.</title>
        <authorList>
            <person name="Spang A."/>
            <person name="Saw J.H."/>
            <person name="Jorgensen S.L."/>
            <person name="Zaremba-Niedzwiedzka K."/>
            <person name="Martijn J."/>
            <person name="Lind A.E."/>
            <person name="van Eijk R."/>
            <person name="Schleper C."/>
            <person name="Guy L."/>
            <person name="Ettema T.J."/>
        </authorList>
    </citation>
    <scope>NUCLEOTIDE SEQUENCE</scope>
</reference>
<gene>
    <name evidence="1" type="ORF">LCGC14_1153050</name>
</gene>
<dbReference type="AlphaFoldDB" id="A0A0F9PD39"/>
<dbReference type="EMBL" id="LAZR01005560">
    <property type="protein sequence ID" value="KKM98920.1"/>
    <property type="molecule type" value="Genomic_DNA"/>
</dbReference>
<protein>
    <submittedName>
        <fullName evidence="1">Uncharacterized protein</fullName>
    </submittedName>
</protein>
<sequence length="197" mass="22447">MKGNVLQVYQSCSPGEVLENKDWYVRARLWCEHRAGMYNLEVRTVAGVISALSPRNKWERNLIDADQLLYAVFNGYSASWVVSSTFMKNVLKAYDIALYQRPELAENGLKTQAFLNCIADPSCDAVVIDVWSLRVVLGDMSMKAREIKHDKYEEYSQAYRLAGKEVDLLPMEMQAVTWCAARGRKKAKVAVTQMSMF</sequence>
<name>A0A0F9PD39_9ZZZZ</name>
<dbReference type="InterPro" id="IPR055602">
    <property type="entry name" value="DUF7178"/>
</dbReference>
<proteinExistence type="predicted"/>
<organism evidence="1">
    <name type="scientific">marine sediment metagenome</name>
    <dbReference type="NCBI Taxonomy" id="412755"/>
    <lineage>
        <taxon>unclassified sequences</taxon>
        <taxon>metagenomes</taxon>
        <taxon>ecological metagenomes</taxon>
    </lineage>
</organism>